<evidence type="ECO:0000256" key="3">
    <source>
        <dbReference type="ARBA" id="ARBA00022448"/>
    </source>
</evidence>
<dbReference type="PANTHER" id="PTHR48022">
    <property type="entry name" value="PLASTIDIC GLUCOSE TRANSPORTER 4"/>
    <property type="match status" value="1"/>
</dbReference>
<feature type="transmembrane region" description="Helical" evidence="8">
    <location>
        <begin position="12"/>
        <end position="34"/>
    </location>
</feature>
<gene>
    <name evidence="10" type="ORF">AYO20_10504</name>
</gene>
<evidence type="ECO:0000256" key="6">
    <source>
        <dbReference type="ARBA" id="ARBA00023136"/>
    </source>
</evidence>
<feature type="transmembrane region" description="Helical" evidence="8">
    <location>
        <begin position="358"/>
        <end position="380"/>
    </location>
</feature>
<sequence>MTADNVRNHGGNAYNFIIIFTVALGSFAFGFNAASFGSVMGLPGFFSYYDISLIDGGSASNRILGGKPESLDVFCYESHSLVGDIAANGTYYGGGLIGCLFAAWLADKYGRIRNLQITCAICVVGAIIQSASVHMAMFLVGRTIGGAGSGMIVVSVPIYQSEVSPAAQRGRMVGQHGFLLVAGYAVAGWSGFGCYFQANPQIQWRLLLALQVVAPLALIVASPWVPESPRWLVHKAKDDRAMDILKKLHHTSEDVNDLMAREEYYQIHAQIEYERTKPNNLWAMFKVPSYRRRLVISWCLQFLAQSTGCVVVANYQVLLYNNLGLHNSIPLLLAAVYLSWAAGCNLFAAMVVDRWGRILMITVGVFGCLVTLSCTTAMIACFAGTDNKVGNGFGVFFIFALVGFYGSCIDANSFIYCTEIFPTHARAQGLSFAFTGYLVAAIIYNEVAPTAFANVGYKFFFLFIALMIVGLPLFWYYSPETKGLTLEEIATLFGDEVLIDLSNMTAEERDRLDQELMKSEGPDFIKEKTLVISEEREYKGA</sequence>
<dbReference type="GeneID" id="34593892"/>
<evidence type="ECO:0000256" key="4">
    <source>
        <dbReference type="ARBA" id="ARBA00022692"/>
    </source>
</evidence>
<evidence type="ECO:0000256" key="2">
    <source>
        <dbReference type="ARBA" id="ARBA00010992"/>
    </source>
</evidence>
<feature type="transmembrane region" description="Helical" evidence="8">
    <location>
        <begin position="115"/>
        <end position="133"/>
    </location>
</feature>
<keyword evidence="6 8" id="KW-0472">Membrane</keyword>
<keyword evidence="4 8" id="KW-0812">Transmembrane</keyword>
<dbReference type="PROSITE" id="PS50850">
    <property type="entry name" value="MFS"/>
    <property type="match status" value="1"/>
</dbReference>
<feature type="transmembrane region" description="Helical" evidence="8">
    <location>
        <begin position="459"/>
        <end position="477"/>
    </location>
</feature>
<dbReference type="Proteomes" id="UP000185904">
    <property type="component" value="Unassembled WGS sequence"/>
</dbReference>
<dbReference type="InterPro" id="IPR020846">
    <property type="entry name" value="MFS_dom"/>
</dbReference>
<dbReference type="Pfam" id="PF00083">
    <property type="entry name" value="Sugar_tr"/>
    <property type="match status" value="1"/>
</dbReference>
<proteinExistence type="inferred from homology"/>
<dbReference type="AlphaFoldDB" id="A0A178C7I9"/>
<dbReference type="RefSeq" id="XP_022495268.1">
    <property type="nucleotide sequence ID" value="XM_022648761.1"/>
</dbReference>
<feature type="transmembrane region" description="Helical" evidence="8">
    <location>
        <begin position="429"/>
        <end position="447"/>
    </location>
</feature>
<dbReference type="InterPro" id="IPR050360">
    <property type="entry name" value="MFS_Sugar_Transporters"/>
</dbReference>
<evidence type="ECO:0000256" key="7">
    <source>
        <dbReference type="RuleBase" id="RU003346"/>
    </source>
</evidence>
<evidence type="ECO:0000256" key="5">
    <source>
        <dbReference type="ARBA" id="ARBA00022989"/>
    </source>
</evidence>
<keyword evidence="5 8" id="KW-1133">Transmembrane helix</keyword>
<dbReference type="PROSITE" id="PS00217">
    <property type="entry name" value="SUGAR_TRANSPORT_2"/>
    <property type="match status" value="1"/>
</dbReference>
<evidence type="ECO:0000259" key="9">
    <source>
        <dbReference type="PROSITE" id="PS50850"/>
    </source>
</evidence>
<dbReference type="GO" id="GO:0016020">
    <property type="term" value="C:membrane"/>
    <property type="evidence" value="ECO:0007669"/>
    <property type="project" value="UniProtKB-SubCell"/>
</dbReference>
<dbReference type="OrthoDB" id="6612291at2759"/>
<reference evidence="10 11" key="1">
    <citation type="submission" date="2016-03" db="EMBL/GenBank/DDBJ databases">
        <title>The draft genome sequence of Fonsecaea nubica causative agent of cutaneous subcutaneous infection in human host.</title>
        <authorList>
            <person name="Costa F."/>
            <person name="Sybren D.H."/>
            <person name="Raittz R.T."/>
            <person name="Weiss V.A."/>
            <person name="Leao A.C."/>
            <person name="Gomes R."/>
            <person name="De Souza E.M."/>
            <person name="Pedrosa F.O."/>
            <person name="Steffens M.B."/>
            <person name="Bombassaro A."/>
            <person name="Tadra-Sfeir M.Z."/>
            <person name="Moreno L.F."/>
            <person name="Najafzadeh M.J."/>
            <person name="Felipe M.S."/>
            <person name="Teixeira M."/>
            <person name="Sun J."/>
            <person name="Xi L."/>
            <person name="Castro M.A."/>
            <person name="Vicente V.A."/>
        </authorList>
    </citation>
    <scope>NUCLEOTIDE SEQUENCE [LARGE SCALE GENOMIC DNA]</scope>
    <source>
        <strain evidence="10 11">CBS 269.64</strain>
    </source>
</reference>
<organism evidence="10 11">
    <name type="scientific">Fonsecaea nubica</name>
    <dbReference type="NCBI Taxonomy" id="856822"/>
    <lineage>
        <taxon>Eukaryota</taxon>
        <taxon>Fungi</taxon>
        <taxon>Dikarya</taxon>
        <taxon>Ascomycota</taxon>
        <taxon>Pezizomycotina</taxon>
        <taxon>Eurotiomycetes</taxon>
        <taxon>Chaetothyriomycetidae</taxon>
        <taxon>Chaetothyriales</taxon>
        <taxon>Herpotrichiellaceae</taxon>
        <taxon>Fonsecaea</taxon>
    </lineage>
</organism>
<feature type="transmembrane region" description="Helical" evidence="8">
    <location>
        <begin position="89"/>
        <end position="106"/>
    </location>
</feature>
<dbReference type="SUPFAM" id="SSF103473">
    <property type="entry name" value="MFS general substrate transporter"/>
    <property type="match status" value="1"/>
</dbReference>
<feature type="transmembrane region" description="Helical" evidence="8">
    <location>
        <begin position="329"/>
        <end position="351"/>
    </location>
</feature>
<dbReference type="InterPro" id="IPR005829">
    <property type="entry name" value="Sugar_transporter_CS"/>
</dbReference>
<dbReference type="InterPro" id="IPR036259">
    <property type="entry name" value="MFS_trans_sf"/>
</dbReference>
<keyword evidence="3 7" id="KW-0813">Transport</keyword>
<name>A0A178C7I9_9EURO</name>
<dbReference type="PRINTS" id="PR00171">
    <property type="entry name" value="SUGRTRNSPORT"/>
</dbReference>
<protein>
    <recommendedName>
        <fullName evidence="9">Major facilitator superfamily (MFS) profile domain-containing protein</fullName>
    </recommendedName>
</protein>
<evidence type="ECO:0000256" key="8">
    <source>
        <dbReference type="SAM" id="Phobius"/>
    </source>
</evidence>
<comment type="similarity">
    <text evidence="2 7">Belongs to the major facilitator superfamily. Sugar transporter (TC 2.A.1.1) family.</text>
</comment>
<evidence type="ECO:0000256" key="1">
    <source>
        <dbReference type="ARBA" id="ARBA00004141"/>
    </source>
</evidence>
<dbReference type="InterPro" id="IPR003663">
    <property type="entry name" value="Sugar/inositol_transpt"/>
</dbReference>
<dbReference type="GO" id="GO:0005351">
    <property type="term" value="F:carbohydrate:proton symporter activity"/>
    <property type="evidence" value="ECO:0007669"/>
    <property type="project" value="TreeGrafter"/>
</dbReference>
<feature type="transmembrane region" description="Helical" evidence="8">
    <location>
        <begin position="178"/>
        <end position="198"/>
    </location>
</feature>
<comment type="caution">
    <text evidence="10">The sequence shown here is derived from an EMBL/GenBank/DDBJ whole genome shotgun (WGS) entry which is preliminary data.</text>
</comment>
<evidence type="ECO:0000313" key="10">
    <source>
        <dbReference type="EMBL" id="OAL25394.1"/>
    </source>
</evidence>
<dbReference type="NCBIfam" id="TIGR00879">
    <property type="entry name" value="SP"/>
    <property type="match status" value="1"/>
</dbReference>
<dbReference type="InterPro" id="IPR005828">
    <property type="entry name" value="MFS_sugar_transport-like"/>
</dbReference>
<comment type="subcellular location">
    <subcellularLocation>
        <location evidence="1">Membrane</location>
        <topology evidence="1">Multi-pass membrane protein</topology>
    </subcellularLocation>
</comment>
<feature type="transmembrane region" description="Helical" evidence="8">
    <location>
        <begin position="294"/>
        <end position="317"/>
    </location>
</feature>
<feature type="transmembrane region" description="Helical" evidence="8">
    <location>
        <begin position="392"/>
        <end position="417"/>
    </location>
</feature>
<dbReference type="PANTHER" id="PTHR48022:SF11">
    <property type="entry name" value="MONOSACCHARIDE TRANSPORTER (HXT8), PUTATIVE (AFU_ORTHOLOGUE AFUA_2G08120)-RELATED"/>
    <property type="match status" value="1"/>
</dbReference>
<dbReference type="EMBL" id="LVCJ01000113">
    <property type="protein sequence ID" value="OAL25394.1"/>
    <property type="molecule type" value="Genomic_DNA"/>
</dbReference>
<feature type="domain" description="Major facilitator superfamily (MFS) profile" evidence="9">
    <location>
        <begin position="18"/>
        <end position="482"/>
    </location>
</feature>
<dbReference type="Gene3D" id="1.20.1250.20">
    <property type="entry name" value="MFS general substrate transporter like domains"/>
    <property type="match status" value="1"/>
</dbReference>
<keyword evidence="11" id="KW-1185">Reference proteome</keyword>
<evidence type="ECO:0000313" key="11">
    <source>
        <dbReference type="Proteomes" id="UP000185904"/>
    </source>
</evidence>
<accession>A0A178C7I9</accession>